<accession>A0A7R9BWZ1</accession>
<sequence>MLPSNKALLWSILGLFLVSMLVLMTFKDLPHHQQPSPIHVKPPQGCQPVSLDPSHPSVANLSQLKPDLGICSKITTHVRVANGSVEVTMGNPHSACHFSGFHEEIYWAGDYAIINSGKTWTRAKFTPRLSDFVQAQCVDFNTGFMVDTVLPIARKLPERLLKFRGWQWLPESALQTNVFILVLQRTSSNRFIRYFPKTHKVCQQLKGTYFKGYNAIGHTAMENFLPVFTGQRAAHPVVSQPLMKLYTDDLYPLLFRKFERFGYVTALLDDLPGDSPHRGHERGFRKHPADHYSRPLQLARKFLHHNQPQNMVCINNSTAQSVVLEYTRDLWRIYQDKPKFFVVVLQGNSDDGLAEFLKTNFMGNSWDDTVLAVMSDIGYRQEETRVLQERLEANNPLLYIRFPEAVRKTPGVAHNLAASSSALTTPLDIHATIDSLLHFKDLDFRTHQPFPTGGRNLMQDFNFKSWDCPSLGIPQELCSCSPHYPIDPDSVTDLAKSAVQAINSLVHQEMKAFEKFQVQTKTLYYLDMCVPWRVSGVLWATKSQHYSALMVQVHPGAHRFEVIRNTTPNSSWYFSRNHVDTTACCIPRELYLLRQFCLCDLTIPSVRKACEAMNSA</sequence>
<dbReference type="PANTHER" id="PTHR10974">
    <property type="entry name" value="FI08016P-RELATED"/>
    <property type="match status" value="1"/>
</dbReference>
<evidence type="ECO:0000256" key="1">
    <source>
        <dbReference type="SAM" id="Phobius"/>
    </source>
</evidence>
<dbReference type="OrthoDB" id="413313at2759"/>
<dbReference type="AlphaFoldDB" id="A0A7R9BWZ1"/>
<dbReference type="EMBL" id="CAJPEX010003341">
    <property type="protein sequence ID" value="CAG0922136.1"/>
    <property type="molecule type" value="Genomic_DNA"/>
</dbReference>
<keyword evidence="3" id="KW-1185">Reference proteome</keyword>
<evidence type="ECO:0000313" key="2">
    <source>
        <dbReference type="EMBL" id="CAD7281984.1"/>
    </source>
</evidence>
<proteinExistence type="predicted"/>
<keyword evidence="1" id="KW-0472">Membrane</keyword>
<keyword evidence="1" id="KW-0812">Transmembrane</keyword>
<dbReference type="InterPro" id="IPR004245">
    <property type="entry name" value="DUF229"/>
</dbReference>
<gene>
    <name evidence="2" type="ORF">NMOB1V02_LOCUS9617</name>
</gene>
<name>A0A7R9BWZ1_9CRUS</name>
<dbReference type="GO" id="GO:0005615">
    <property type="term" value="C:extracellular space"/>
    <property type="evidence" value="ECO:0007669"/>
    <property type="project" value="TreeGrafter"/>
</dbReference>
<reference evidence="2" key="1">
    <citation type="submission" date="2020-11" db="EMBL/GenBank/DDBJ databases">
        <authorList>
            <person name="Tran Van P."/>
        </authorList>
    </citation>
    <scope>NUCLEOTIDE SEQUENCE</scope>
</reference>
<dbReference type="Pfam" id="PF02995">
    <property type="entry name" value="DUF229"/>
    <property type="match status" value="1"/>
</dbReference>
<feature type="transmembrane region" description="Helical" evidence="1">
    <location>
        <begin position="7"/>
        <end position="26"/>
    </location>
</feature>
<evidence type="ECO:0000313" key="3">
    <source>
        <dbReference type="Proteomes" id="UP000678499"/>
    </source>
</evidence>
<keyword evidence="1" id="KW-1133">Transmembrane helix</keyword>
<dbReference type="PANTHER" id="PTHR10974:SF1">
    <property type="entry name" value="FI08016P-RELATED"/>
    <property type="match status" value="1"/>
</dbReference>
<protein>
    <submittedName>
        <fullName evidence="2">Uncharacterized protein</fullName>
    </submittedName>
</protein>
<organism evidence="2">
    <name type="scientific">Notodromas monacha</name>
    <dbReference type="NCBI Taxonomy" id="399045"/>
    <lineage>
        <taxon>Eukaryota</taxon>
        <taxon>Metazoa</taxon>
        <taxon>Ecdysozoa</taxon>
        <taxon>Arthropoda</taxon>
        <taxon>Crustacea</taxon>
        <taxon>Oligostraca</taxon>
        <taxon>Ostracoda</taxon>
        <taxon>Podocopa</taxon>
        <taxon>Podocopida</taxon>
        <taxon>Cypridocopina</taxon>
        <taxon>Cypridoidea</taxon>
        <taxon>Cyprididae</taxon>
        <taxon>Notodromas</taxon>
    </lineage>
</organism>
<dbReference type="Proteomes" id="UP000678499">
    <property type="component" value="Unassembled WGS sequence"/>
</dbReference>
<dbReference type="EMBL" id="OA885378">
    <property type="protein sequence ID" value="CAD7281984.1"/>
    <property type="molecule type" value="Genomic_DNA"/>
</dbReference>